<dbReference type="EMBL" id="WBOF01000002">
    <property type="protein sequence ID" value="MQS15978.1"/>
    <property type="molecule type" value="Genomic_DNA"/>
</dbReference>
<evidence type="ECO:0000313" key="2">
    <source>
        <dbReference type="Proteomes" id="UP000450000"/>
    </source>
</evidence>
<name>A0A6N7L091_9ACTN</name>
<reference evidence="1 2" key="1">
    <citation type="submission" date="2019-09" db="EMBL/GenBank/DDBJ databases">
        <title>Genome Sequences of Streptomyces kaniharaensis ATCC 21070.</title>
        <authorList>
            <person name="Zhu W."/>
            <person name="De Crecy-Lagard V."/>
            <person name="Richards N.G."/>
        </authorList>
    </citation>
    <scope>NUCLEOTIDE SEQUENCE [LARGE SCALE GENOMIC DNA]</scope>
    <source>
        <strain evidence="1 2">SF-557</strain>
    </source>
</reference>
<dbReference type="AlphaFoldDB" id="A0A6N7L091"/>
<keyword evidence="2" id="KW-1185">Reference proteome</keyword>
<protein>
    <submittedName>
        <fullName evidence="1">Uncharacterized protein</fullName>
    </submittedName>
</protein>
<proteinExistence type="predicted"/>
<sequence>MEGKFYRVQDETRDGEDRTFGLYDHQGLKRAEAGDDLEPGRLWVTIAGHFGDEEAYSRTVSSLTDAEAWAAGWWQAHTLRGEEECGWCGYLAGVRCGVCGTEKSSNDMVPTTVTRLWYCPTHPIDEVRQWANEAITGWTYRQMFMNVLDARERNEQERRETAG</sequence>
<comment type="caution">
    <text evidence="1">The sequence shown here is derived from an EMBL/GenBank/DDBJ whole genome shotgun (WGS) entry which is preliminary data.</text>
</comment>
<organism evidence="1 2">
    <name type="scientific">Streptomyces kaniharaensis</name>
    <dbReference type="NCBI Taxonomy" id="212423"/>
    <lineage>
        <taxon>Bacteria</taxon>
        <taxon>Bacillati</taxon>
        <taxon>Actinomycetota</taxon>
        <taxon>Actinomycetes</taxon>
        <taxon>Kitasatosporales</taxon>
        <taxon>Streptomycetaceae</taxon>
        <taxon>Streptomyces</taxon>
    </lineage>
</organism>
<dbReference type="Proteomes" id="UP000450000">
    <property type="component" value="Unassembled WGS sequence"/>
</dbReference>
<gene>
    <name evidence="1" type="ORF">F7Q99_27925</name>
</gene>
<evidence type="ECO:0000313" key="1">
    <source>
        <dbReference type="EMBL" id="MQS15978.1"/>
    </source>
</evidence>
<dbReference type="RefSeq" id="WP_153466741.1">
    <property type="nucleotide sequence ID" value="NZ_WBOF01000002.1"/>
</dbReference>
<accession>A0A6N7L091</accession>